<dbReference type="AlphaFoldDB" id="A0A5J5F1V8"/>
<sequence length="322" mass="34633">MTPVASTHTAFTASPPSCISFSALDPTLLVVGTYTLDESATTLETKKRGTLDLYRLSCAAAGLTRLQSLPTAMGAVLDLKFSPREKDLVAVAESRGAVSLYRVDAAAGSVAHEATLALFPPEILVLALTFSPADADVLAVTMSDGGVAVLDLAKGETRYAYTPHMLEAWTSEFSRDGKKLFSGGDDSVMVVHDLEAQMEVGRSRRGAHGAGVTAILAQEDDGVWSGSYDETLRVWDLRGRMTAMDEKRLGGGVWRLLEMGGDRVLASCMHAGARVVRKKDLEVVAAWEENESMNYGGHVHLDTPEVVASCSFYDKRLCIWSI</sequence>
<dbReference type="PANTHER" id="PTHR46042:SF1">
    <property type="entry name" value="DIPHTHINE METHYLTRANSFERASE"/>
    <property type="match status" value="1"/>
</dbReference>
<evidence type="ECO:0000313" key="8">
    <source>
        <dbReference type="EMBL" id="KAA8909797.1"/>
    </source>
</evidence>
<protein>
    <recommendedName>
        <fullName evidence="5">methylated diphthine methylhydrolase</fullName>
        <ecNumber evidence="5">3.1.1.97</ecNumber>
    </recommendedName>
</protein>
<proteinExistence type="inferred from homology"/>
<dbReference type="Gene3D" id="2.130.10.10">
    <property type="entry name" value="YVTN repeat-like/Quinoprotein amine dehydrogenase"/>
    <property type="match status" value="1"/>
</dbReference>
<evidence type="ECO:0000256" key="5">
    <source>
        <dbReference type="ARBA" id="ARBA00039131"/>
    </source>
</evidence>
<keyword evidence="9" id="KW-1185">Reference proteome</keyword>
<dbReference type="FunCoup" id="A0A5J5F1V8">
    <property type="interactions" value="134"/>
</dbReference>
<feature type="repeat" description="WD" evidence="7">
    <location>
        <begin position="205"/>
        <end position="245"/>
    </location>
</feature>
<evidence type="ECO:0000256" key="3">
    <source>
        <dbReference type="ARBA" id="ARBA00022737"/>
    </source>
</evidence>
<dbReference type="Proteomes" id="UP000326924">
    <property type="component" value="Unassembled WGS sequence"/>
</dbReference>
<dbReference type="PROSITE" id="PS50082">
    <property type="entry name" value="WD_REPEATS_2"/>
    <property type="match status" value="1"/>
</dbReference>
<gene>
    <name evidence="8" type="ORF">FN846DRAFT_593662</name>
</gene>
<evidence type="ECO:0000256" key="4">
    <source>
        <dbReference type="ARBA" id="ARBA00038092"/>
    </source>
</evidence>
<dbReference type="GO" id="GO:0017183">
    <property type="term" value="P:protein histidyl modification to diphthamide"/>
    <property type="evidence" value="ECO:0007669"/>
    <property type="project" value="TreeGrafter"/>
</dbReference>
<evidence type="ECO:0000256" key="2">
    <source>
        <dbReference type="ARBA" id="ARBA00022574"/>
    </source>
</evidence>
<dbReference type="SUPFAM" id="SSF101908">
    <property type="entry name" value="Putative isomerase YbhE"/>
    <property type="match status" value="1"/>
</dbReference>
<evidence type="ECO:0000256" key="6">
    <source>
        <dbReference type="ARBA" id="ARBA00047551"/>
    </source>
</evidence>
<dbReference type="InterPro" id="IPR019775">
    <property type="entry name" value="WD40_repeat_CS"/>
</dbReference>
<dbReference type="EC" id="3.1.1.97" evidence="5"/>
<reference evidence="8 9" key="1">
    <citation type="submission" date="2019-09" db="EMBL/GenBank/DDBJ databases">
        <title>Draft genome of the ectomycorrhizal ascomycete Sphaerosporella brunnea.</title>
        <authorList>
            <consortium name="DOE Joint Genome Institute"/>
            <person name="Benucci G.M."/>
            <person name="Marozzi G."/>
            <person name="Antonielli L."/>
            <person name="Sanchez S."/>
            <person name="Marco P."/>
            <person name="Wang X."/>
            <person name="Falini L.B."/>
            <person name="Barry K."/>
            <person name="Haridas S."/>
            <person name="Lipzen A."/>
            <person name="Labutti K."/>
            <person name="Grigoriev I.V."/>
            <person name="Murat C."/>
            <person name="Martin F."/>
            <person name="Albertini E."/>
            <person name="Donnini D."/>
            <person name="Bonito G."/>
        </authorList>
    </citation>
    <scope>NUCLEOTIDE SEQUENCE [LARGE SCALE GENOMIC DNA]</scope>
    <source>
        <strain evidence="8 9">Sb_GMNB300</strain>
    </source>
</reference>
<keyword evidence="2 7" id="KW-0853">WD repeat</keyword>
<comment type="catalytic activity">
    <reaction evidence="6">
        <text>diphthine methyl ester-[translation elongation factor 2] + H2O = diphthine-[translation elongation factor 2] + methanol + H(+)</text>
        <dbReference type="Rhea" id="RHEA:42656"/>
        <dbReference type="Rhea" id="RHEA-COMP:10172"/>
        <dbReference type="Rhea" id="RHEA-COMP:10173"/>
        <dbReference type="ChEBI" id="CHEBI:15377"/>
        <dbReference type="ChEBI" id="CHEBI:15378"/>
        <dbReference type="ChEBI" id="CHEBI:17790"/>
        <dbReference type="ChEBI" id="CHEBI:79005"/>
        <dbReference type="ChEBI" id="CHEBI:82696"/>
        <dbReference type="EC" id="3.1.1.97"/>
    </reaction>
</comment>
<accession>A0A5J5F1V8</accession>
<dbReference type="PANTHER" id="PTHR46042">
    <property type="entry name" value="DIPHTHINE METHYLTRANSFERASE"/>
    <property type="match status" value="1"/>
</dbReference>
<dbReference type="InterPro" id="IPR052415">
    <property type="entry name" value="Diphthine_MTase"/>
</dbReference>
<dbReference type="SMART" id="SM00320">
    <property type="entry name" value="WD40"/>
    <property type="match status" value="4"/>
</dbReference>
<dbReference type="InParanoid" id="A0A5J5F1V8"/>
<name>A0A5J5F1V8_9PEZI</name>
<dbReference type="InterPro" id="IPR015943">
    <property type="entry name" value="WD40/YVTN_repeat-like_dom_sf"/>
</dbReference>
<evidence type="ECO:0000313" key="9">
    <source>
        <dbReference type="Proteomes" id="UP000326924"/>
    </source>
</evidence>
<dbReference type="EMBL" id="VXIS01000054">
    <property type="protein sequence ID" value="KAA8909797.1"/>
    <property type="molecule type" value="Genomic_DNA"/>
</dbReference>
<dbReference type="GO" id="GO:0061685">
    <property type="term" value="F:diphthine methylesterase activity"/>
    <property type="evidence" value="ECO:0007669"/>
    <property type="project" value="UniProtKB-EC"/>
</dbReference>
<keyword evidence="3" id="KW-0677">Repeat</keyword>
<comment type="similarity">
    <text evidence="4">Belongs to the DPH7 family.</text>
</comment>
<comment type="pathway">
    <text evidence="1">Protein modification; peptidyl-diphthamide biosynthesis.</text>
</comment>
<comment type="caution">
    <text evidence="8">The sequence shown here is derived from an EMBL/GenBank/DDBJ whole genome shotgun (WGS) entry which is preliminary data.</text>
</comment>
<dbReference type="PROSITE" id="PS00678">
    <property type="entry name" value="WD_REPEATS_1"/>
    <property type="match status" value="1"/>
</dbReference>
<dbReference type="InterPro" id="IPR001680">
    <property type="entry name" value="WD40_rpt"/>
</dbReference>
<dbReference type="Pfam" id="PF00400">
    <property type="entry name" value="WD40"/>
    <property type="match status" value="1"/>
</dbReference>
<organism evidence="8 9">
    <name type="scientific">Sphaerosporella brunnea</name>
    <dbReference type="NCBI Taxonomy" id="1250544"/>
    <lineage>
        <taxon>Eukaryota</taxon>
        <taxon>Fungi</taxon>
        <taxon>Dikarya</taxon>
        <taxon>Ascomycota</taxon>
        <taxon>Pezizomycotina</taxon>
        <taxon>Pezizomycetes</taxon>
        <taxon>Pezizales</taxon>
        <taxon>Pyronemataceae</taxon>
        <taxon>Sphaerosporella</taxon>
    </lineage>
</organism>
<dbReference type="OrthoDB" id="1930760at2759"/>
<dbReference type="GO" id="GO:0005737">
    <property type="term" value="C:cytoplasm"/>
    <property type="evidence" value="ECO:0007669"/>
    <property type="project" value="TreeGrafter"/>
</dbReference>
<evidence type="ECO:0000256" key="7">
    <source>
        <dbReference type="PROSITE-ProRule" id="PRU00221"/>
    </source>
</evidence>
<evidence type="ECO:0000256" key="1">
    <source>
        <dbReference type="ARBA" id="ARBA00005156"/>
    </source>
</evidence>